<dbReference type="Proteomes" id="UP000828390">
    <property type="component" value="Unassembled WGS sequence"/>
</dbReference>
<reference evidence="2" key="1">
    <citation type="journal article" date="2019" name="bioRxiv">
        <title>The Genome of the Zebra Mussel, Dreissena polymorpha: A Resource for Invasive Species Research.</title>
        <authorList>
            <person name="McCartney M.A."/>
            <person name="Auch B."/>
            <person name="Kono T."/>
            <person name="Mallez S."/>
            <person name="Zhang Y."/>
            <person name="Obille A."/>
            <person name="Becker A."/>
            <person name="Abrahante J.E."/>
            <person name="Garbe J."/>
            <person name="Badalamenti J.P."/>
            <person name="Herman A."/>
            <person name="Mangelson H."/>
            <person name="Liachko I."/>
            <person name="Sullivan S."/>
            <person name="Sone E.D."/>
            <person name="Koren S."/>
            <person name="Silverstein K.A.T."/>
            <person name="Beckman K.B."/>
            <person name="Gohl D.M."/>
        </authorList>
    </citation>
    <scope>NUCLEOTIDE SEQUENCE</scope>
    <source>
        <strain evidence="2">Duluth1</strain>
        <tissue evidence="2">Whole animal</tissue>
    </source>
</reference>
<dbReference type="AlphaFoldDB" id="A0A9D4K7I9"/>
<evidence type="ECO:0000256" key="1">
    <source>
        <dbReference type="SAM" id="SignalP"/>
    </source>
</evidence>
<reference evidence="2" key="2">
    <citation type="submission" date="2020-11" db="EMBL/GenBank/DDBJ databases">
        <authorList>
            <person name="McCartney M.A."/>
            <person name="Auch B."/>
            <person name="Kono T."/>
            <person name="Mallez S."/>
            <person name="Becker A."/>
            <person name="Gohl D.M."/>
            <person name="Silverstein K.A.T."/>
            <person name="Koren S."/>
            <person name="Bechman K.B."/>
            <person name="Herman A."/>
            <person name="Abrahante J.E."/>
            <person name="Garbe J."/>
        </authorList>
    </citation>
    <scope>NUCLEOTIDE SEQUENCE</scope>
    <source>
        <strain evidence="2">Duluth1</strain>
        <tissue evidence="2">Whole animal</tissue>
    </source>
</reference>
<protein>
    <recommendedName>
        <fullName evidence="4">Secreted protein</fullName>
    </recommendedName>
</protein>
<gene>
    <name evidence="2" type="ORF">DPMN_107702</name>
</gene>
<feature type="signal peptide" evidence="1">
    <location>
        <begin position="1"/>
        <end position="28"/>
    </location>
</feature>
<keyword evidence="1" id="KW-0732">Signal</keyword>
<sequence>MTTIWNLNSGSVLRSGLSLLLTLTATFGRPFIETPDMHGHSCRNPCGNMKTGSLTKSGANLHLLFTGKCMQVAKINRLYGEVEFQTTPPTSDS</sequence>
<proteinExistence type="predicted"/>
<evidence type="ECO:0008006" key="4">
    <source>
        <dbReference type="Google" id="ProtNLM"/>
    </source>
</evidence>
<dbReference type="EMBL" id="JAIWYP010000004">
    <property type="protein sequence ID" value="KAH3834379.1"/>
    <property type="molecule type" value="Genomic_DNA"/>
</dbReference>
<comment type="caution">
    <text evidence="2">The sequence shown here is derived from an EMBL/GenBank/DDBJ whole genome shotgun (WGS) entry which is preliminary data.</text>
</comment>
<accession>A0A9D4K7I9</accession>
<evidence type="ECO:0000313" key="3">
    <source>
        <dbReference type="Proteomes" id="UP000828390"/>
    </source>
</evidence>
<keyword evidence="3" id="KW-1185">Reference proteome</keyword>
<evidence type="ECO:0000313" key="2">
    <source>
        <dbReference type="EMBL" id="KAH3834379.1"/>
    </source>
</evidence>
<feature type="chain" id="PRO_5038372351" description="Secreted protein" evidence="1">
    <location>
        <begin position="29"/>
        <end position="93"/>
    </location>
</feature>
<organism evidence="2 3">
    <name type="scientific">Dreissena polymorpha</name>
    <name type="common">Zebra mussel</name>
    <name type="synonym">Mytilus polymorpha</name>
    <dbReference type="NCBI Taxonomy" id="45954"/>
    <lineage>
        <taxon>Eukaryota</taxon>
        <taxon>Metazoa</taxon>
        <taxon>Spiralia</taxon>
        <taxon>Lophotrochozoa</taxon>
        <taxon>Mollusca</taxon>
        <taxon>Bivalvia</taxon>
        <taxon>Autobranchia</taxon>
        <taxon>Heteroconchia</taxon>
        <taxon>Euheterodonta</taxon>
        <taxon>Imparidentia</taxon>
        <taxon>Neoheterodontei</taxon>
        <taxon>Myida</taxon>
        <taxon>Dreissenoidea</taxon>
        <taxon>Dreissenidae</taxon>
        <taxon>Dreissena</taxon>
    </lineage>
</organism>
<name>A0A9D4K7I9_DREPO</name>